<organism evidence="3 4">
    <name type="scientific">Pseudomassariella vexata</name>
    <dbReference type="NCBI Taxonomy" id="1141098"/>
    <lineage>
        <taxon>Eukaryota</taxon>
        <taxon>Fungi</taxon>
        <taxon>Dikarya</taxon>
        <taxon>Ascomycota</taxon>
        <taxon>Pezizomycotina</taxon>
        <taxon>Sordariomycetes</taxon>
        <taxon>Xylariomycetidae</taxon>
        <taxon>Amphisphaeriales</taxon>
        <taxon>Pseudomassariaceae</taxon>
        <taxon>Pseudomassariella</taxon>
    </lineage>
</organism>
<comment type="caution">
    <text evidence="3">The sequence shown here is derived from an EMBL/GenBank/DDBJ whole genome shotgun (WGS) entry which is preliminary data.</text>
</comment>
<keyword evidence="2" id="KW-1133">Transmembrane helix</keyword>
<evidence type="ECO:0000256" key="2">
    <source>
        <dbReference type="SAM" id="Phobius"/>
    </source>
</evidence>
<dbReference type="AlphaFoldDB" id="A0A1Y2DVE2"/>
<dbReference type="Pfam" id="PF11374">
    <property type="entry name" value="DUF3176"/>
    <property type="match status" value="1"/>
</dbReference>
<evidence type="ECO:0000313" key="4">
    <source>
        <dbReference type="Proteomes" id="UP000193689"/>
    </source>
</evidence>
<feature type="transmembrane region" description="Helical" evidence="2">
    <location>
        <begin position="106"/>
        <end position="126"/>
    </location>
</feature>
<dbReference type="OrthoDB" id="5242705at2759"/>
<reference evidence="3 4" key="1">
    <citation type="submission" date="2016-07" db="EMBL/GenBank/DDBJ databases">
        <title>Pervasive Adenine N6-methylation of Active Genes in Fungi.</title>
        <authorList>
            <consortium name="DOE Joint Genome Institute"/>
            <person name="Mondo S.J."/>
            <person name="Dannebaum R.O."/>
            <person name="Kuo R.C."/>
            <person name="Labutti K."/>
            <person name="Haridas S."/>
            <person name="Kuo A."/>
            <person name="Salamov A."/>
            <person name="Ahrendt S.R."/>
            <person name="Lipzen A."/>
            <person name="Sullivan W."/>
            <person name="Andreopoulos W.B."/>
            <person name="Clum A."/>
            <person name="Lindquist E."/>
            <person name="Daum C."/>
            <person name="Ramamoorthy G.K."/>
            <person name="Gryganskyi A."/>
            <person name="Culley D."/>
            <person name="Magnuson J.K."/>
            <person name="James T.Y."/>
            <person name="O'Malley M.A."/>
            <person name="Stajich J.E."/>
            <person name="Spatafora J.W."/>
            <person name="Visel A."/>
            <person name="Grigoriev I.V."/>
        </authorList>
    </citation>
    <scope>NUCLEOTIDE SEQUENCE [LARGE SCALE GENOMIC DNA]</scope>
    <source>
        <strain evidence="3 4">CBS 129021</strain>
    </source>
</reference>
<feature type="transmembrane region" description="Helical" evidence="2">
    <location>
        <begin position="65"/>
        <end position="86"/>
    </location>
</feature>
<dbReference type="Proteomes" id="UP000193689">
    <property type="component" value="Unassembled WGS sequence"/>
</dbReference>
<gene>
    <name evidence="3" type="ORF">BCR38DRAFT_436349</name>
</gene>
<dbReference type="InParanoid" id="A0A1Y2DVE2"/>
<evidence type="ECO:0000313" key="3">
    <source>
        <dbReference type="EMBL" id="ORY63262.1"/>
    </source>
</evidence>
<feature type="region of interest" description="Disordered" evidence="1">
    <location>
        <begin position="28"/>
        <end position="50"/>
    </location>
</feature>
<dbReference type="InterPro" id="IPR021514">
    <property type="entry name" value="DUF3176"/>
</dbReference>
<sequence>MTSPAVSALSLEPTNIHSVESHELKLLTNPSPNPVSVPDESGPLGSQSEIAPERNHQRNQILRSWIPEITSFLGSLLLLVAIVVVLRAYDGIPQPEWATGINLNSLIAILSTICRATMLVVIAEVISQLKWIWFDKIRPLGDLEMLDRASRGFWGSLRLLFSHIRLPFVMIAAFVVVVSGAFGSFTQQAIRTSLCKVPVLGYNATVPVAHYVDSVEDAYVFQSHGPVSFQLGNPMKSALVNALTTADDGTSRLNFNCPTGDCTFPDQGEGLSYSSIGMCNECVDITSSVRQWPGQNASYIDQMGLNLTITGMNNNQSIAAAFTGYWSSITAEQPTYESLWGEDSTSQRVTYLTFTWAPCTINETDPVAGGDRNSGLFYNWICPKSDYPYIPDMENSLAVLAVNCTFYPCLRNYKARVTNGILQETTVSHIRMKGNSSLFDNPSALKEPCFIDGLRYDAKNISEVPNINERNFTSIWKSGEVVEAPTECVYRLSSVLAQGITQYMRDRFFEAQCWWDSNNYSSNLSHVSCPDEAWWLDALFKKGFATFDTVDSLMRNVSVVATNRLRTVGIDGNWRAPEYALGTVWNQTVCTNVDWRWIVLPVSLEFLTFCVLVVVVGLSWQERETRPVWKSSVLPLLFHGLKTDEQRTTFADTTSRGEESDAPTQLRPMQDRAQTMAVRLITEPGSSGFLVEGALLGKEKRRLNTLNRGKIHRCRDADLDSLLEVSLPLRASGSALGEDSITHGR</sequence>
<protein>
    <submittedName>
        <fullName evidence="3">Uncharacterized protein</fullName>
    </submittedName>
</protein>
<dbReference type="STRING" id="1141098.A0A1Y2DVE2"/>
<dbReference type="RefSeq" id="XP_040714919.1">
    <property type="nucleotide sequence ID" value="XM_040860448.1"/>
</dbReference>
<feature type="transmembrane region" description="Helical" evidence="2">
    <location>
        <begin position="166"/>
        <end position="185"/>
    </location>
</feature>
<dbReference type="PANTHER" id="PTHR35394:SF5">
    <property type="entry name" value="DUF3176 DOMAIN-CONTAINING PROTEIN"/>
    <property type="match status" value="1"/>
</dbReference>
<dbReference type="EMBL" id="MCFJ01000008">
    <property type="protein sequence ID" value="ORY63262.1"/>
    <property type="molecule type" value="Genomic_DNA"/>
</dbReference>
<proteinExistence type="predicted"/>
<keyword evidence="2" id="KW-0472">Membrane</keyword>
<name>A0A1Y2DVE2_9PEZI</name>
<keyword evidence="4" id="KW-1185">Reference proteome</keyword>
<dbReference type="PANTHER" id="PTHR35394">
    <property type="entry name" value="DUF3176 DOMAIN-CONTAINING PROTEIN"/>
    <property type="match status" value="1"/>
</dbReference>
<keyword evidence="2" id="KW-0812">Transmembrane</keyword>
<dbReference type="GeneID" id="63776660"/>
<evidence type="ECO:0000256" key="1">
    <source>
        <dbReference type="SAM" id="MobiDB-lite"/>
    </source>
</evidence>
<accession>A0A1Y2DVE2</accession>